<dbReference type="GeneID" id="113491859"/>
<proteinExistence type="predicted"/>
<dbReference type="InParanoid" id="A0A7E5V993"/>
<dbReference type="PANTHER" id="PTHR14679:SF1">
    <property type="entry name" value="GEM-ASSOCIATED PROTEIN 7"/>
    <property type="match status" value="1"/>
</dbReference>
<protein>
    <submittedName>
        <fullName evidence="2">Uncharacterized protein LOC113491859</fullName>
    </submittedName>
</protein>
<dbReference type="InterPro" id="IPR020338">
    <property type="entry name" value="SMN_gemin7"/>
</dbReference>
<sequence length="97" mass="10713">MIDATEKPNSDLKLQQVARAKLRELFLKGIGELSGKPCSIVTYEKTSLNAVFAGWHPDGTEILVRDLETPASFKMTTALLRTPDVLAVEFEPTIELP</sequence>
<dbReference type="GO" id="GO:0034719">
    <property type="term" value="C:SMN-Sm protein complex"/>
    <property type="evidence" value="ECO:0007669"/>
    <property type="project" value="InterPro"/>
</dbReference>
<reference evidence="2" key="1">
    <citation type="submission" date="2025-08" db="UniProtKB">
        <authorList>
            <consortium name="RefSeq"/>
        </authorList>
    </citation>
    <scope>IDENTIFICATION</scope>
</reference>
<gene>
    <name evidence="2" type="primary">LOC113491859</name>
</gene>
<keyword evidence="1" id="KW-1185">Reference proteome</keyword>
<evidence type="ECO:0000313" key="1">
    <source>
        <dbReference type="Proteomes" id="UP000322000"/>
    </source>
</evidence>
<evidence type="ECO:0000313" key="2">
    <source>
        <dbReference type="RefSeq" id="XP_026724840.1"/>
    </source>
</evidence>
<dbReference type="AlphaFoldDB" id="A0A7E5V993"/>
<dbReference type="GO" id="GO:0000387">
    <property type="term" value="P:spliceosomal snRNP assembly"/>
    <property type="evidence" value="ECO:0007669"/>
    <property type="project" value="TreeGrafter"/>
</dbReference>
<organism evidence="1 2">
    <name type="scientific">Trichoplusia ni</name>
    <name type="common">Cabbage looper</name>
    <dbReference type="NCBI Taxonomy" id="7111"/>
    <lineage>
        <taxon>Eukaryota</taxon>
        <taxon>Metazoa</taxon>
        <taxon>Ecdysozoa</taxon>
        <taxon>Arthropoda</taxon>
        <taxon>Hexapoda</taxon>
        <taxon>Insecta</taxon>
        <taxon>Pterygota</taxon>
        <taxon>Neoptera</taxon>
        <taxon>Endopterygota</taxon>
        <taxon>Lepidoptera</taxon>
        <taxon>Glossata</taxon>
        <taxon>Ditrysia</taxon>
        <taxon>Noctuoidea</taxon>
        <taxon>Noctuidae</taxon>
        <taxon>Plusiinae</taxon>
        <taxon>Trichoplusia</taxon>
    </lineage>
</organism>
<dbReference type="Pfam" id="PF11095">
    <property type="entry name" value="Gemin7"/>
    <property type="match status" value="1"/>
</dbReference>
<dbReference type="KEGG" id="tnl:113491859"/>
<dbReference type="OrthoDB" id="70763at2759"/>
<dbReference type="RefSeq" id="XP_026724840.1">
    <property type="nucleotide sequence ID" value="XM_026869039.1"/>
</dbReference>
<dbReference type="PANTHER" id="PTHR14679">
    <property type="entry name" value="GEM-ASSOCIATED PROTEIN 7"/>
    <property type="match status" value="1"/>
</dbReference>
<dbReference type="Gene3D" id="2.30.30.100">
    <property type="match status" value="1"/>
</dbReference>
<dbReference type="Proteomes" id="UP000322000">
    <property type="component" value="Chromosome 3"/>
</dbReference>
<accession>A0A7E5V993</accession>
<name>A0A7E5V993_TRINI</name>